<name>A0ABD0Z4L8_CARAN</name>
<reference evidence="1 2" key="1">
    <citation type="submission" date="2024-04" db="EMBL/GenBank/DDBJ databases">
        <title>Genome assembly C_amara_ONT_v2.</title>
        <authorList>
            <person name="Yant L."/>
            <person name="Moore C."/>
            <person name="Slenker M."/>
        </authorList>
    </citation>
    <scope>NUCLEOTIDE SEQUENCE [LARGE SCALE GENOMIC DNA]</scope>
    <source>
        <tissue evidence="1">Leaf</tissue>
    </source>
</reference>
<evidence type="ECO:0000313" key="1">
    <source>
        <dbReference type="EMBL" id="KAL1189582.1"/>
    </source>
</evidence>
<sequence length="100" mass="11455">MKVPEVQDKVVENLHPLRYKNLLPSGYEPLEPVLELRREVINKRTASAIIFNTTRYLESSSLSWLQQELEILVYPLGLLHVTASVSGSTLVEEDMSCIEW</sequence>
<dbReference type="Gene3D" id="3.40.50.2000">
    <property type="entry name" value="Glycogen Phosphorylase B"/>
    <property type="match status" value="1"/>
</dbReference>
<comment type="caution">
    <text evidence="1">The sequence shown here is derived from an EMBL/GenBank/DDBJ whole genome shotgun (WGS) entry which is preliminary data.</text>
</comment>
<dbReference type="Proteomes" id="UP001558713">
    <property type="component" value="Unassembled WGS sequence"/>
</dbReference>
<organism evidence="1 2">
    <name type="scientific">Cardamine amara subsp. amara</name>
    <dbReference type="NCBI Taxonomy" id="228776"/>
    <lineage>
        <taxon>Eukaryota</taxon>
        <taxon>Viridiplantae</taxon>
        <taxon>Streptophyta</taxon>
        <taxon>Embryophyta</taxon>
        <taxon>Tracheophyta</taxon>
        <taxon>Spermatophyta</taxon>
        <taxon>Magnoliopsida</taxon>
        <taxon>eudicotyledons</taxon>
        <taxon>Gunneridae</taxon>
        <taxon>Pentapetalae</taxon>
        <taxon>rosids</taxon>
        <taxon>malvids</taxon>
        <taxon>Brassicales</taxon>
        <taxon>Brassicaceae</taxon>
        <taxon>Cardamineae</taxon>
        <taxon>Cardamine</taxon>
    </lineage>
</organism>
<evidence type="ECO:0000313" key="2">
    <source>
        <dbReference type="Proteomes" id="UP001558713"/>
    </source>
</evidence>
<gene>
    <name evidence="1" type="ORF">V5N11_029938</name>
</gene>
<accession>A0ABD0Z4L8</accession>
<dbReference type="AlphaFoldDB" id="A0ABD0Z4L8"/>
<proteinExistence type="predicted"/>
<keyword evidence="2" id="KW-1185">Reference proteome</keyword>
<dbReference type="EMBL" id="JBANAX010000892">
    <property type="protein sequence ID" value="KAL1189582.1"/>
    <property type="molecule type" value="Genomic_DNA"/>
</dbReference>
<protein>
    <submittedName>
        <fullName evidence="1">UDP-glycosyltransferase 76E4</fullName>
    </submittedName>
</protein>